<dbReference type="PANTHER" id="PTHR42951">
    <property type="entry name" value="METALLO-BETA-LACTAMASE DOMAIN-CONTAINING"/>
    <property type="match status" value="1"/>
</dbReference>
<organism evidence="2 3">
    <name type="scientific">Gracilibacillus xinjiangensis</name>
    <dbReference type="NCBI Taxonomy" id="1193282"/>
    <lineage>
        <taxon>Bacteria</taxon>
        <taxon>Bacillati</taxon>
        <taxon>Bacillota</taxon>
        <taxon>Bacilli</taxon>
        <taxon>Bacillales</taxon>
        <taxon>Bacillaceae</taxon>
        <taxon>Gracilibacillus</taxon>
    </lineage>
</organism>
<dbReference type="SMART" id="SM00849">
    <property type="entry name" value="Lactamase_B"/>
    <property type="match status" value="1"/>
</dbReference>
<dbReference type="EMBL" id="JBHSDT010000003">
    <property type="protein sequence ID" value="MFC4402142.1"/>
    <property type="molecule type" value="Genomic_DNA"/>
</dbReference>
<dbReference type="InterPro" id="IPR050855">
    <property type="entry name" value="NDM-1-like"/>
</dbReference>
<keyword evidence="3" id="KW-1185">Reference proteome</keyword>
<name>A0ABV8WRB9_9BACI</name>
<dbReference type="Gene3D" id="3.60.15.10">
    <property type="entry name" value="Ribonuclease Z/Hydroxyacylglutathione hydrolase-like"/>
    <property type="match status" value="1"/>
</dbReference>
<dbReference type="InterPro" id="IPR036866">
    <property type="entry name" value="RibonucZ/Hydroxyglut_hydro"/>
</dbReference>
<dbReference type="RefSeq" id="WP_390249446.1">
    <property type="nucleotide sequence ID" value="NZ_JBHSDT010000003.1"/>
</dbReference>
<feature type="domain" description="Metallo-beta-lactamase" evidence="1">
    <location>
        <begin position="38"/>
        <end position="246"/>
    </location>
</feature>
<dbReference type="InterPro" id="IPR001279">
    <property type="entry name" value="Metallo-B-lactamas"/>
</dbReference>
<sequence length="277" mass="31583">MQTLERNYSDKWKEYERDFDHAVAEEVIRDVAYYRTLLSNIIMIGAPNEDWVLVDTSLRQYHDRILHACEERYGTKPPKAIILTHGHFDHAGSAKKLAEHWQVPVYIHEAEMDYVTGKKAYPPGDPTVGGGLISLLSAAFPTKPVHLEKMIKPLPNDGTIPHLKEWRYIETPGHTPGHISLYREKDQIFIAGDAISTEKPESSWSVIFPFQHIYGPPAYFTEDWMTAEQSVKKIAALNPSVIIAGHGIPMHGEMMQKELKELATNFIDQAIPKHKRH</sequence>
<evidence type="ECO:0000259" key="1">
    <source>
        <dbReference type="SMART" id="SM00849"/>
    </source>
</evidence>
<dbReference type="PANTHER" id="PTHR42951:SF17">
    <property type="entry name" value="METALLO-BETA-LACTAMASE DOMAIN-CONTAINING PROTEIN"/>
    <property type="match status" value="1"/>
</dbReference>
<dbReference type="Proteomes" id="UP001595882">
    <property type="component" value="Unassembled WGS sequence"/>
</dbReference>
<accession>A0ABV8WRB9</accession>
<gene>
    <name evidence="2" type="ORF">ACFOY7_03525</name>
</gene>
<proteinExistence type="predicted"/>
<evidence type="ECO:0000313" key="3">
    <source>
        <dbReference type="Proteomes" id="UP001595882"/>
    </source>
</evidence>
<protein>
    <submittedName>
        <fullName evidence="2">MBL fold metallo-hydrolase</fullName>
    </submittedName>
</protein>
<dbReference type="CDD" id="cd07721">
    <property type="entry name" value="yflN-like_MBL-fold"/>
    <property type="match status" value="1"/>
</dbReference>
<comment type="caution">
    <text evidence="2">The sequence shown here is derived from an EMBL/GenBank/DDBJ whole genome shotgun (WGS) entry which is preliminary data.</text>
</comment>
<dbReference type="SUPFAM" id="SSF56281">
    <property type="entry name" value="Metallo-hydrolase/oxidoreductase"/>
    <property type="match status" value="1"/>
</dbReference>
<dbReference type="Pfam" id="PF00753">
    <property type="entry name" value="Lactamase_B"/>
    <property type="match status" value="1"/>
</dbReference>
<reference evidence="3" key="1">
    <citation type="journal article" date="2019" name="Int. J. Syst. Evol. Microbiol.">
        <title>The Global Catalogue of Microorganisms (GCM) 10K type strain sequencing project: providing services to taxonomists for standard genome sequencing and annotation.</title>
        <authorList>
            <consortium name="The Broad Institute Genomics Platform"/>
            <consortium name="The Broad Institute Genome Sequencing Center for Infectious Disease"/>
            <person name="Wu L."/>
            <person name="Ma J."/>
        </authorList>
    </citation>
    <scope>NUCLEOTIDE SEQUENCE [LARGE SCALE GENOMIC DNA]</scope>
    <source>
        <strain evidence="3">CCUG 37865</strain>
    </source>
</reference>
<evidence type="ECO:0000313" key="2">
    <source>
        <dbReference type="EMBL" id="MFC4402142.1"/>
    </source>
</evidence>